<dbReference type="InterPro" id="IPR000551">
    <property type="entry name" value="MerR-type_HTH_dom"/>
</dbReference>
<dbReference type="SMART" id="SM00422">
    <property type="entry name" value="HTH_MERR"/>
    <property type="match status" value="1"/>
</dbReference>
<evidence type="ECO:0000259" key="3">
    <source>
        <dbReference type="PROSITE" id="PS50937"/>
    </source>
</evidence>
<accession>A0A370GJ23</accession>
<reference evidence="4 5" key="1">
    <citation type="submission" date="2018-07" db="EMBL/GenBank/DDBJ databases">
        <title>Genomic Encyclopedia of Type Strains, Phase IV (KMG-IV): sequencing the most valuable type-strain genomes for metagenomic binning, comparative biology and taxonomic classification.</title>
        <authorList>
            <person name="Goeker M."/>
        </authorList>
    </citation>
    <scope>NUCLEOTIDE SEQUENCE [LARGE SCALE GENOMIC DNA]</scope>
    <source>
        <strain evidence="4 5">DSM 25281</strain>
    </source>
</reference>
<evidence type="ECO:0000313" key="4">
    <source>
        <dbReference type="EMBL" id="RDI41923.1"/>
    </source>
</evidence>
<dbReference type="PANTHER" id="PTHR30204:SF58">
    <property type="entry name" value="HTH-TYPE TRANSCRIPTIONAL REGULATOR YFMP"/>
    <property type="match status" value="1"/>
</dbReference>
<gene>
    <name evidence="4" type="ORF">DFR59_10682</name>
</gene>
<feature type="domain" description="HTH merR-type" evidence="3">
    <location>
        <begin position="1"/>
        <end position="70"/>
    </location>
</feature>
<organism evidence="4 5">
    <name type="scientific">Falsibacillus pallidus</name>
    <dbReference type="NCBI Taxonomy" id="493781"/>
    <lineage>
        <taxon>Bacteria</taxon>
        <taxon>Bacillati</taxon>
        <taxon>Bacillota</taxon>
        <taxon>Bacilli</taxon>
        <taxon>Bacillales</taxon>
        <taxon>Bacillaceae</taxon>
        <taxon>Falsibacillus</taxon>
    </lineage>
</organism>
<evidence type="ECO:0000256" key="2">
    <source>
        <dbReference type="SAM" id="Coils"/>
    </source>
</evidence>
<keyword evidence="2" id="KW-0175">Coiled coil</keyword>
<keyword evidence="5" id="KW-1185">Reference proteome</keyword>
<evidence type="ECO:0000256" key="1">
    <source>
        <dbReference type="ARBA" id="ARBA00023125"/>
    </source>
</evidence>
<dbReference type="InterPro" id="IPR009061">
    <property type="entry name" value="DNA-bd_dom_put_sf"/>
</dbReference>
<proteinExistence type="predicted"/>
<dbReference type="Pfam" id="PF13411">
    <property type="entry name" value="MerR_1"/>
    <property type="match status" value="1"/>
</dbReference>
<evidence type="ECO:0000313" key="5">
    <source>
        <dbReference type="Proteomes" id="UP000255326"/>
    </source>
</evidence>
<dbReference type="GO" id="GO:0003677">
    <property type="term" value="F:DNA binding"/>
    <property type="evidence" value="ECO:0007669"/>
    <property type="project" value="UniProtKB-KW"/>
</dbReference>
<dbReference type="PROSITE" id="PS50937">
    <property type="entry name" value="HTH_MERR_2"/>
    <property type="match status" value="1"/>
</dbReference>
<dbReference type="AlphaFoldDB" id="A0A370GJ23"/>
<dbReference type="CDD" id="cd04776">
    <property type="entry name" value="HTH_GnyR"/>
    <property type="match status" value="1"/>
</dbReference>
<keyword evidence="1 4" id="KW-0238">DNA-binding</keyword>
<dbReference type="EMBL" id="QQAY01000006">
    <property type="protein sequence ID" value="RDI41923.1"/>
    <property type="molecule type" value="Genomic_DNA"/>
</dbReference>
<dbReference type="GO" id="GO:0003700">
    <property type="term" value="F:DNA-binding transcription factor activity"/>
    <property type="evidence" value="ECO:0007669"/>
    <property type="project" value="InterPro"/>
</dbReference>
<comment type="caution">
    <text evidence="4">The sequence shown here is derived from an EMBL/GenBank/DDBJ whole genome shotgun (WGS) entry which is preliminary data.</text>
</comment>
<feature type="coiled-coil region" evidence="2">
    <location>
        <begin position="92"/>
        <end position="119"/>
    </location>
</feature>
<dbReference type="SUPFAM" id="SSF46955">
    <property type="entry name" value="Putative DNA-binding domain"/>
    <property type="match status" value="1"/>
</dbReference>
<dbReference type="PANTHER" id="PTHR30204">
    <property type="entry name" value="REDOX-CYCLING DRUG-SENSING TRANSCRIPTIONAL ACTIVATOR SOXR"/>
    <property type="match status" value="1"/>
</dbReference>
<dbReference type="Proteomes" id="UP000255326">
    <property type="component" value="Unassembled WGS sequence"/>
</dbReference>
<name>A0A370GJ23_9BACI</name>
<dbReference type="Gene3D" id="1.10.1660.10">
    <property type="match status" value="1"/>
</dbReference>
<protein>
    <submittedName>
        <fullName evidence="4">DNA-binding transcriptional MerR regulator</fullName>
    </submittedName>
</protein>
<dbReference type="InterPro" id="IPR047057">
    <property type="entry name" value="MerR_fam"/>
</dbReference>
<sequence>MEHSISELAREFDVTTRTLRYYEELHLLNPMRSETGTRIYTRKDYIRTKLILRGKRYGFNLEEIKEMIQLFDKDRSGRTQLERTIAYGEEKIQEIHSRMEELQEMKEEMEELVEAFKNKLG</sequence>